<organism evidence="1">
    <name type="scientific">Escherichia coli</name>
    <dbReference type="NCBI Taxonomy" id="562"/>
    <lineage>
        <taxon>Bacteria</taxon>
        <taxon>Pseudomonadati</taxon>
        <taxon>Pseudomonadota</taxon>
        <taxon>Gammaproteobacteria</taxon>
        <taxon>Enterobacterales</taxon>
        <taxon>Enterobacteriaceae</taxon>
        <taxon>Escherichia</taxon>
    </lineage>
</organism>
<dbReference type="EMBL" id="MN256757">
    <property type="protein sequence ID" value="QID22665.1"/>
    <property type="molecule type" value="Genomic_DNA"/>
</dbReference>
<name>A0A6G6ALL5_ECOLX</name>
<proteinExistence type="predicted"/>
<dbReference type="AlphaFoldDB" id="A0A6G6ALL5"/>
<protein>
    <submittedName>
        <fullName evidence="1">Uncharacterized protein</fullName>
    </submittedName>
</protein>
<geneLocation type="plasmid" evidence="1">
    <name>p4M18F</name>
</geneLocation>
<reference evidence="1" key="1">
    <citation type="submission" date="2019-08" db="EMBL/GenBank/DDBJ databases">
        <authorList>
            <person name="Yao H."/>
        </authorList>
    </citation>
    <scope>NUCLEOTIDE SEQUENCE</scope>
    <source>
        <strain evidence="1">4M18F</strain>
        <plasmid evidence="1">p4M18F</plasmid>
    </source>
</reference>
<sequence>MRFRPAGGHELMYRHMTEPFQELLFHKQYPPRTRQYRDEARSDNAV</sequence>
<accession>A0A6G6ALL5</accession>
<keyword evidence="1" id="KW-0614">Plasmid</keyword>
<evidence type="ECO:0000313" key="1">
    <source>
        <dbReference type="EMBL" id="QID22665.1"/>
    </source>
</evidence>